<dbReference type="EMBL" id="VSRR010014916">
    <property type="protein sequence ID" value="MPC57597.1"/>
    <property type="molecule type" value="Genomic_DNA"/>
</dbReference>
<dbReference type="Proteomes" id="UP000324222">
    <property type="component" value="Unassembled WGS sequence"/>
</dbReference>
<gene>
    <name evidence="1" type="ORF">E2C01_051581</name>
</gene>
<evidence type="ECO:0000313" key="1">
    <source>
        <dbReference type="EMBL" id="MPC57597.1"/>
    </source>
</evidence>
<protein>
    <submittedName>
        <fullName evidence="1">Uncharacterized protein</fullName>
    </submittedName>
</protein>
<sequence length="169" mass="18528">MLSQMSKGCVHTQINCMRQLQQHQQHHIHSIISYYCITAHRDTHILGKVRKDWAGVARHASVVGCCSGQSIAAVVLPCHRPGGPLQPLNLHLQHIPECMSFPPPLDMPSTRRKEAQVNSVRAAGRVFLAWDLRGLRRVGLALKWTPPLAASGSAAARHTSSASSTKTHT</sequence>
<proteinExistence type="predicted"/>
<evidence type="ECO:0000313" key="2">
    <source>
        <dbReference type="Proteomes" id="UP000324222"/>
    </source>
</evidence>
<organism evidence="1 2">
    <name type="scientific">Portunus trituberculatus</name>
    <name type="common">Swimming crab</name>
    <name type="synonym">Neptunus trituberculatus</name>
    <dbReference type="NCBI Taxonomy" id="210409"/>
    <lineage>
        <taxon>Eukaryota</taxon>
        <taxon>Metazoa</taxon>
        <taxon>Ecdysozoa</taxon>
        <taxon>Arthropoda</taxon>
        <taxon>Crustacea</taxon>
        <taxon>Multicrustacea</taxon>
        <taxon>Malacostraca</taxon>
        <taxon>Eumalacostraca</taxon>
        <taxon>Eucarida</taxon>
        <taxon>Decapoda</taxon>
        <taxon>Pleocyemata</taxon>
        <taxon>Brachyura</taxon>
        <taxon>Eubrachyura</taxon>
        <taxon>Portunoidea</taxon>
        <taxon>Portunidae</taxon>
        <taxon>Portuninae</taxon>
        <taxon>Portunus</taxon>
    </lineage>
</organism>
<dbReference type="AlphaFoldDB" id="A0A5B7GJY6"/>
<reference evidence="1 2" key="1">
    <citation type="submission" date="2019-05" db="EMBL/GenBank/DDBJ databases">
        <title>Another draft genome of Portunus trituberculatus and its Hox gene families provides insights of decapod evolution.</title>
        <authorList>
            <person name="Jeong J.-H."/>
            <person name="Song I."/>
            <person name="Kim S."/>
            <person name="Choi T."/>
            <person name="Kim D."/>
            <person name="Ryu S."/>
            <person name="Kim W."/>
        </authorList>
    </citation>
    <scope>NUCLEOTIDE SEQUENCE [LARGE SCALE GENOMIC DNA]</scope>
    <source>
        <tissue evidence="1">Muscle</tissue>
    </source>
</reference>
<keyword evidence="2" id="KW-1185">Reference proteome</keyword>
<comment type="caution">
    <text evidence="1">The sequence shown here is derived from an EMBL/GenBank/DDBJ whole genome shotgun (WGS) entry which is preliminary data.</text>
</comment>
<name>A0A5B7GJY6_PORTR</name>
<accession>A0A5B7GJY6</accession>